<sequence>MSNIRFLQDFEGVETDGNFYLAHSIVDPESVSPPLDVDGLLALDVALLTEEEVKAPDLESLSVKDLKAKAKELGLEGYSKLKAPELRDAIREAQVLEFEVVEAGEGPEEA</sequence>
<feature type="domain" description="Rho termination factor-like N-terminal" evidence="1">
    <location>
        <begin position="57"/>
        <end position="99"/>
    </location>
</feature>
<comment type="caution">
    <text evidence="2">The sequence shown here is derived from an EMBL/GenBank/DDBJ whole genome shotgun (WGS) entry which is preliminary data.</text>
</comment>
<dbReference type="AlphaFoldDB" id="A0A0F9BJA4"/>
<dbReference type="InterPro" id="IPR036269">
    <property type="entry name" value="Rho_N_sf"/>
</dbReference>
<accession>A0A0F9BJA4</accession>
<name>A0A0F9BJA4_9ZZZZ</name>
<dbReference type="SUPFAM" id="SSF68912">
    <property type="entry name" value="Rho N-terminal domain-like"/>
    <property type="match status" value="1"/>
</dbReference>
<reference evidence="2" key="1">
    <citation type="journal article" date="2015" name="Nature">
        <title>Complex archaea that bridge the gap between prokaryotes and eukaryotes.</title>
        <authorList>
            <person name="Spang A."/>
            <person name="Saw J.H."/>
            <person name="Jorgensen S.L."/>
            <person name="Zaremba-Niedzwiedzka K."/>
            <person name="Martijn J."/>
            <person name="Lind A.E."/>
            <person name="van Eijk R."/>
            <person name="Schleper C."/>
            <person name="Guy L."/>
            <person name="Ettema T.J."/>
        </authorList>
    </citation>
    <scope>NUCLEOTIDE SEQUENCE</scope>
</reference>
<gene>
    <name evidence="2" type="ORF">LCGC14_2440430</name>
</gene>
<dbReference type="GO" id="GO:0006353">
    <property type="term" value="P:DNA-templated transcription termination"/>
    <property type="evidence" value="ECO:0007669"/>
    <property type="project" value="InterPro"/>
</dbReference>
<dbReference type="SMART" id="SM00959">
    <property type="entry name" value="Rho_N"/>
    <property type="match status" value="1"/>
</dbReference>
<dbReference type="Pfam" id="PF07498">
    <property type="entry name" value="Rho_N"/>
    <property type="match status" value="1"/>
</dbReference>
<protein>
    <recommendedName>
        <fullName evidence="1">Rho termination factor-like N-terminal domain-containing protein</fullName>
    </recommendedName>
</protein>
<dbReference type="InterPro" id="IPR011112">
    <property type="entry name" value="Rho-like_N"/>
</dbReference>
<organism evidence="2">
    <name type="scientific">marine sediment metagenome</name>
    <dbReference type="NCBI Taxonomy" id="412755"/>
    <lineage>
        <taxon>unclassified sequences</taxon>
        <taxon>metagenomes</taxon>
        <taxon>ecological metagenomes</taxon>
    </lineage>
</organism>
<evidence type="ECO:0000259" key="1">
    <source>
        <dbReference type="SMART" id="SM00959"/>
    </source>
</evidence>
<dbReference type="EMBL" id="LAZR01037539">
    <property type="protein sequence ID" value="KKL21940.1"/>
    <property type="molecule type" value="Genomic_DNA"/>
</dbReference>
<proteinExistence type="predicted"/>
<evidence type="ECO:0000313" key="2">
    <source>
        <dbReference type="EMBL" id="KKL21940.1"/>
    </source>
</evidence>